<dbReference type="Proteomes" id="UP001285636">
    <property type="component" value="Unassembled WGS sequence"/>
</dbReference>
<evidence type="ECO:0000313" key="1">
    <source>
        <dbReference type="EMBL" id="MDV2888441.1"/>
    </source>
</evidence>
<sequence length="79" mass="9184">NKTISKSLNIIEDFFKGSDIQLIRKPKIGISIIGDRETIHHLINEPVNKQLPKTKVERIQFLCFEILKNTSYFTLQQLS</sequence>
<evidence type="ECO:0000313" key="2">
    <source>
        <dbReference type="Proteomes" id="UP001285636"/>
    </source>
</evidence>
<keyword evidence="1" id="KW-0762">Sugar transport</keyword>
<comment type="caution">
    <text evidence="1">The sequence shown here is derived from an EMBL/GenBank/DDBJ whole genome shotgun (WGS) entry which is preliminary data.</text>
</comment>
<name>A0AAJ2NTR0_ALKPS</name>
<protein>
    <submittedName>
        <fullName evidence="1">PTS sugar transporter</fullName>
    </submittedName>
</protein>
<accession>A0AAJ2NTR0</accession>
<proteinExistence type="predicted"/>
<feature type="non-terminal residue" evidence="1">
    <location>
        <position position="1"/>
    </location>
</feature>
<feature type="non-terminal residue" evidence="1">
    <location>
        <position position="79"/>
    </location>
</feature>
<dbReference type="AlphaFoldDB" id="A0AAJ2NTR0"/>
<reference evidence="1" key="1">
    <citation type="submission" date="2023-10" db="EMBL/GenBank/DDBJ databases">
        <title>Screening of Alkalihalophilus pseudofirmusBZ-TG-HK211 and Its Alleviation of Salt Stress on Rapeseed Growth.</title>
        <authorList>
            <person name="Zhao B."/>
            <person name="Guo T."/>
        </authorList>
    </citation>
    <scope>NUCLEOTIDE SEQUENCE</scope>
    <source>
        <strain evidence="1">BZ-TG-HK211</strain>
    </source>
</reference>
<organism evidence="1 2">
    <name type="scientific">Alkalihalophilus pseudofirmus</name>
    <name type="common">Bacillus pseudofirmus</name>
    <dbReference type="NCBI Taxonomy" id="79885"/>
    <lineage>
        <taxon>Bacteria</taxon>
        <taxon>Bacillati</taxon>
        <taxon>Bacillota</taxon>
        <taxon>Bacilli</taxon>
        <taxon>Bacillales</taxon>
        <taxon>Bacillaceae</taxon>
        <taxon>Alkalihalophilus</taxon>
    </lineage>
</organism>
<dbReference type="EMBL" id="JAWJAY010001470">
    <property type="protein sequence ID" value="MDV2888441.1"/>
    <property type="molecule type" value="Genomic_DNA"/>
</dbReference>
<keyword evidence="1" id="KW-0813">Transport</keyword>
<gene>
    <name evidence="1" type="ORF">RYX45_25085</name>
</gene>